<feature type="coiled-coil region" evidence="2">
    <location>
        <begin position="131"/>
        <end position="158"/>
    </location>
</feature>
<dbReference type="InterPro" id="IPR056884">
    <property type="entry name" value="NPHP3-like_N"/>
</dbReference>
<comment type="caution">
    <text evidence="4">The sequence shown here is derived from an EMBL/GenBank/DDBJ whole genome shotgun (WGS) entry which is preliminary data.</text>
</comment>
<evidence type="ECO:0000313" key="4">
    <source>
        <dbReference type="EMBL" id="KAK5089832.1"/>
    </source>
</evidence>
<evidence type="ECO:0000256" key="1">
    <source>
        <dbReference type="ARBA" id="ARBA00022737"/>
    </source>
</evidence>
<dbReference type="EMBL" id="JAVRRG010000070">
    <property type="protein sequence ID" value="KAK5089832.1"/>
    <property type="molecule type" value="Genomic_DNA"/>
</dbReference>
<dbReference type="PANTHER" id="PTHR10039:SF15">
    <property type="entry name" value="NACHT DOMAIN-CONTAINING PROTEIN"/>
    <property type="match status" value="1"/>
</dbReference>
<dbReference type="PANTHER" id="PTHR10039">
    <property type="entry name" value="AMELOGENIN"/>
    <property type="match status" value="1"/>
</dbReference>
<dbReference type="Proteomes" id="UP001345013">
    <property type="component" value="Unassembled WGS sequence"/>
</dbReference>
<dbReference type="SUPFAM" id="SSF52540">
    <property type="entry name" value="P-loop containing nucleoside triphosphate hydrolases"/>
    <property type="match status" value="1"/>
</dbReference>
<name>A0ABR0K838_9EURO</name>
<dbReference type="InterPro" id="IPR027417">
    <property type="entry name" value="P-loop_NTPase"/>
</dbReference>
<keyword evidence="2" id="KW-0175">Coiled coil</keyword>
<keyword evidence="5" id="KW-1185">Reference proteome</keyword>
<proteinExistence type="predicted"/>
<evidence type="ECO:0000256" key="2">
    <source>
        <dbReference type="SAM" id="Coils"/>
    </source>
</evidence>
<gene>
    <name evidence="4" type="ORF">LTR24_005885</name>
</gene>
<dbReference type="Pfam" id="PF24883">
    <property type="entry name" value="NPHP3_N"/>
    <property type="match status" value="1"/>
</dbReference>
<accession>A0ABR0K838</accession>
<evidence type="ECO:0000259" key="3">
    <source>
        <dbReference type="Pfam" id="PF24883"/>
    </source>
</evidence>
<organism evidence="4 5">
    <name type="scientific">Lithohypha guttulata</name>
    <dbReference type="NCBI Taxonomy" id="1690604"/>
    <lineage>
        <taxon>Eukaryota</taxon>
        <taxon>Fungi</taxon>
        <taxon>Dikarya</taxon>
        <taxon>Ascomycota</taxon>
        <taxon>Pezizomycotina</taxon>
        <taxon>Eurotiomycetes</taxon>
        <taxon>Chaetothyriomycetidae</taxon>
        <taxon>Chaetothyriales</taxon>
        <taxon>Trichomeriaceae</taxon>
        <taxon>Lithohypha</taxon>
    </lineage>
</organism>
<feature type="domain" description="Nephrocystin 3-like N-terminal" evidence="3">
    <location>
        <begin position="194"/>
        <end position="362"/>
    </location>
</feature>
<keyword evidence="1" id="KW-0677">Repeat</keyword>
<sequence length="426" mass="48368">MVFITAFRYVREVKSAEKSVNDLVRLLQTMCGTLHILRQRLHVLDEKQVHENLGLLPPIIEDCSQLLADVDRKLAKYQKHNTSTSAGRLASTLRKLQWPFDVSSTNQLVDQLTKFNDVLNTALNVNTMLAVHETLQAAGQLREDINKLERSLSTKINRFLATELSKEQREAVKHFQVSDPTERHKIATKLWQRGTGKWFTDSDDFLSWLEGRTPKLWLSGIPGAGKTILASATIEKARRECCSSSGDHALAYFYCDYKDPRTHDIANVLGSLAAQIAVHNEEAMKCLLQYYQKFCQPGRPPLSEEPPELADLIREMTRHFDRVVVIVDGLDECGNNVPEVTRELNNLVLQHPTNTSMLLLSRHEHEIQQILASDYIHISISAKSPDLQLYVYAQMERRTAEGRLIIDDTDVKSKIIEKLVNSADGM</sequence>
<reference evidence="4 5" key="1">
    <citation type="submission" date="2023-08" db="EMBL/GenBank/DDBJ databases">
        <title>Black Yeasts Isolated from many extreme environments.</title>
        <authorList>
            <person name="Coleine C."/>
            <person name="Stajich J.E."/>
            <person name="Selbmann L."/>
        </authorList>
    </citation>
    <scope>NUCLEOTIDE SEQUENCE [LARGE SCALE GENOMIC DNA]</scope>
    <source>
        <strain evidence="4 5">CCFEE 5885</strain>
    </source>
</reference>
<evidence type="ECO:0000313" key="5">
    <source>
        <dbReference type="Proteomes" id="UP001345013"/>
    </source>
</evidence>
<dbReference type="Gene3D" id="3.40.50.300">
    <property type="entry name" value="P-loop containing nucleotide triphosphate hydrolases"/>
    <property type="match status" value="1"/>
</dbReference>
<protein>
    <recommendedName>
        <fullName evidence="3">Nephrocystin 3-like N-terminal domain-containing protein</fullName>
    </recommendedName>
</protein>